<evidence type="ECO:0000259" key="3">
    <source>
        <dbReference type="Pfam" id="PF09922"/>
    </source>
</evidence>
<keyword evidence="2" id="KW-0812">Transmembrane</keyword>
<feature type="domain" description="Cell wall-active antibiotics response LiaF-like C-terminal" evidence="3">
    <location>
        <begin position="160"/>
        <end position="274"/>
    </location>
</feature>
<name>A0A3G3K5A2_9BACL</name>
<dbReference type="KEGG" id="coh:EAV92_13870"/>
<feature type="compositionally biased region" description="Pro residues" evidence="1">
    <location>
        <begin position="52"/>
        <end position="78"/>
    </location>
</feature>
<dbReference type="GO" id="GO:0016020">
    <property type="term" value="C:membrane"/>
    <property type="evidence" value="ECO:0007669"/>
    <property type="project" value="InterPro"/>
</dbReference>
<evidence type="ECO:0000256" key="1">
    <source>
        <dbReference type="SAM" id="MobiDB-lite"/>
    </source>
</evidence>
<evidence type="ECO:0000313" key="4">
    <source>
        <dbReference type="EMBL" id="AYQ75645.1"/>
    </source>
</evidence>
<organism evidence="4 5">
    <name type="scientific">Cohnella candidum</name>
    <dbReference type="NCBI Taxonomy" id="2674991"/>
    <lineage>
        <taxon>Bacteria</taxon>
        <taxon>Bacillati</taxon>
        <taxon>Bacillota</taxon>
        <taxon>Bacilli</taxon>
        <taxon>Bacillales</taxon>
        <taxon>Paenibacillaceae</taxon>
        <taxon>Cohnella</taxon>
    </lineage>
</organism>
<dbReference type="InterPro" id="IPR024425">
    <property type="entry name" value="LiaF-like_C"/>
</dbReference>
<dbReference type="Pfam" id="PF09922">
    <property type="entry name" value="LiaF-like_C"/>
    <property type="match status" value="1"/>
</dbReference>
<keyword evidence="2" id="KW-0472">Membrane</keyword>
<gene>
    <name evidence="4" type="ORF">EAV92_13870</name>
</gene>
<dbReference type="InterPro" id="IPR047793">
    <property type="entry name" value="LiaF_C"/>
</dbReference>
<keyword evidence="2" id="KW-1133">Transmembrane helix</keyword>
<keyword evidence="5" id="KW-1185">Reference proteome</keyword>
<sequence>MGWFEWNLGDLFSMIGPVILILVGISMMARGSRPKRDRRSDDDSRHYGWNPVTPPPVPPVPPAPSAPPQGPPPAPPLTDDPGASFTDAGRAYPPPPPGPTEGRSSPEGAPIFRDERRDRYHERMERYRERMERREMRWKRHHGHGNWRHYDPHAAQHHRFIGDVHIGQDYWELKPMNISHFIGDTTLDLTKAQIPLGETRIYVSCFIGDVKVFVPNDLSIGVQVVSSSLIGDVRVWDHRRGGFFNHMSVETPSYADTEKRVVLVASSFIGDVRVTKVG</sequence>
<dbReference type="AlphaFoldDB" id="A0A3G3K5A2"/>
<reference evidence="4 5" key="1">
    <citation type="submission" date="2018-10" db="EMBL/GenBank/DDBJ databases">
        <title>Genome Sequence of Cohnella sp.</title>
        <authorList>
            <person name="Srinivasan S."/>
            <person name="Kim M.K."/>
        </authorList>
    </citation>
    <scope>NUCLEOTIDE SEQUENCE [LARGE SCALE GENOMIC DNA]</scope>
    <source>
        <strain evidence="4 5">18JY8-7</strain>
    </source>
</reference>
<feature type="region of interest" description="Disordered" evidence="1">
    <location>
        <begin position="30"/>
        <end position="117"/>
    </location>
</feature>
<protein>
    <recommendedName>
        <fullName evidence="3">Cell wall-active antibiotics response LiaF-like C-terminal domain-containing protein</fullName>
    </recommendedName>
</protein>
<dbReference type="Proteomes" id="UP000269097">
    <property type="component" value="Chromosome"/>
</dbReference>
<evidence type="ECO:0000313" key="5">
    <source>
        <dbReference type="Proteomes" id="UP000269097"/>
    </source>
</evidence>
<feature type="transmembrane region" description="Helical" evidence="2">
    <location>
        <begin position="12"/>
        <end position="29"/>
    </location>
</feature>
<dbReference type="NCBIfam" id="NF040535">
    <property type="entry name" value="LiaF_C_term"/>
    <property type="match status" value="1"/>
</dbReference>
<proteinExistence type="predicted"/>
<dbReference type="EMBL" id="CP033433">
    <property type="protein sequence ID" value="AYQ75645.1"/>
    <property type="molecule type" value="Genomic_DNA"/>
</dbReference>
<evidence type="ECO:0000256" key="2">
    <source>
        <dbReference type="SAM" id="Phobius"/>
    </source>
</evidence>
<accession>A0A3G3K5A2</accession>